<reference evidence="2" key="2">
    <citation type="submission" date="2023-06" db="EMBL/GenBank/DDBJ databases">
        <authorList>
            <person name="Ma L."/>
            <person name="Liu K.-W."/>
            <person name="Li Z."/>
            <person name="Hsiao Y.-Y."/>
            <person name="Qi Y."/>
            <person name="Fu T."/>
            <person name="Tang G."/>
            <person name="Zhang D."/>
            <person name="Sun W.-H."/>
            <person name="Liu D.-K."/>
            <person name="Li Y."/>
            <person name="Chen G.-Z."/>
            <person name="Liu X.-D."/>
            <person name="Liao X.-Y."/>
            <person name="Jiang Y.-T."/>
            <person name="Yu X."/>
            <person name="Hao Y."/>
            <person name="Huang J."/>
            <person name="Zhao X.-W."/>
            <person name="Ke S."/>
            <person name="Chen Y.-Y."/>
            <person name="Wu W.-L."/>
            <person name="Hsu J.-L."/>
            <person name="Lin Y.-F."/>
            <person name="Huang M.-D."/>
            <person name="Li C.-Y."/>
            <person name="Huang L."/>
            <person name="Wang Z.-W."/>
            <person name="Zhao X."/>
            <person name="Zhong W.-Y."/>
            <person name="Peng D.-H."/>
            <person name="Ahmad S."/>
            <person name="Lan S."/>
            <person name="Zhang J.-S."/>
            <person name="Tsai W.-C."/>
            <person name="Van De Peer Y."/>
            <person name="Liu Z.-J."/>
        </authorList>
    </citation>
    <scope>NUCLEOTIDE SEQUENCE</scope>
    <source>
        <strain evidence="2">CP</strain>
        <tissue evidence="2">Leaves</tissue>
    </source>
</reference>
<comment type="caution">
    <text evidence="2">The sequence shown here is derived from an EMBL/GenBank/DDBJ whole genome shotgun (WGS) entry which is preliminary data.</text>
</comment>
<name>A0AAV9D070_ACOCL</name>
<proteinExistence type="predicted"/>
<dbReference type="EMBL" id="JAUJYO010000016">
    <property type="protein sequence ID" value="KAK1294600.1"/>
    <property type="molecule type" value="Genomic_DNA"/>
</dbReference>
<evidence type="ECO:0000259" key="1">
    <source>
        <dbReference type="Pfam" id="PF25042"/>
    </source>
</evidence>
<evidence type="ECO:0000313" key="2">
    <source>
        <dbReference type="EMBL" id="KAK1294600.1"/>
    </source>
</evidence>
<feature type="domain" description="DUF7787" evidence="1">
    <location>
        <begin position="2"/>
        <end position="58"/>
    </location>
</feature>
<dbReference type="Proteomes" id="UP001180020">
    <property type="component" value="Unassembled WGS sequence"/>
</dbReference>
<dbReference type="PANTHER" id="PTHR35096">
    <property type="entry name" value="BNAA08G28570D PROTEIN"/>
    <property type="match status" value="1"/>
</dbReference>
<dbReference type="AlphaFoldDB" id="A0AAV9D070"/>
<keyword evidence="3" id="KW-1185">Reference proteome</keyword>
<reference evidence="2" key="1">
    <citation type="journal article" date="2023" name="Nat. Commun.">
        <title>Diploid and tetraploid genomes of Acorus and the evolution of monocots.</title>
        <authorList>
            <person name="Ma L."/>
            <person name="Liu K.W."/>
            <person name="Li Z."/>
            <person name="Hsiao Y.Y."/>
            <person name="Qi Y."/>
            <person name="Fu T."/>
            <person name="Tang G.D."/>
            <person name="Zhang D."/>
            <person name="Sun W.H."/>
            <person name="Liu D.K."/>
            <person name="Li Y."/>
            <person name="Chen G.Z."/>
            <person name="Liu X.D."/>
            <person name="Liao X.Y."/>
            <person name="Jiang Y.T."/>
            <person name="Yu X."/>
            <person name="Hao Y."/>
            <person name="Huang J."/>
            <person name="Zhao X.W."/>
            <person name="Ke S."/>
            <person name="Chen Y.Y."/>
            <person name="Wu W.L."/>
            <person name="Hsu J.L."/>
            <person name="Lin Y.F."/>
            <person name="Huang M.D."/>
            <person name="Li C.Y."/>
            <person name="Huang L."/>
            <person name="Wang Z.W."/>
            <person name="Zhao X."/>
            <person name="Zhong W.Y."/>
            <person name="Peng D.H."/>
            <person name="Ahmad S."/>
            <person name="Lan S."/>
            <person name="Zhang J.S."/>
            <person name="Tsai W.C."/>
            <person name="Van de Peer Y."/>
            <person name="Liu Z.J."/>
        </authorList>
    </citation>
    <scope>NUCLEOTIDE SEQUENCE</scope>
    <source>
        <strain evidence="2">CP</strain>
    </source>
</reference>
<gene>
    <name evidence="2" type="ORF">QJS10_CPA16g01669</name>
</gene>
<protein>
    <recommendedName>
        <fullName evidence="1">DUF7787 domain-containing protein</fullName>
    </recommendedName>
</protein>
<dbReference type="PANTHER" id="PTHR35096:SF8">
    <property type="entry name" value="OS03G0308600 PROTEIN"/>
    <property type="match status" value="1"/>
</dbReference>
<evidence type="ECO:0000313" key="3">
    <source>
        <dbReference type="Proteomes" id="UP001180020"/>
    </source>
</evidence>
<sequence>MKKLTLDDYAEFLADPTHCTLTCLQLNEILYVNGFRKLHHQSKRDPIMETMKSIDMMDVLRSTVEESGPSPFPAYLSVEEVLRDLTVLHWIDNDDEEEVKRVHQIYGGDEALLDLGFMVRLPIGARKRRSKRKRISIGVVISTAPR</sequence>
<dbReference type="Pfam" id="PF25042">
    <property type="entry name" value="DUF7787"/>
    <property type="match status" value="1"/>
</dbReference>
<accession>A0AAV9D070</accession>
<organism evidence="2 3">
    <name type="scientific">Acorus calamus</name>
    <name type="common">Sweet flag</name>
    <dbReference type="NCBI Taxonomy" id="4465"/>
    <lineage>
        <taxon>Eukaryota</taxon>
        <taxon>Viridiplantae</taxon>
        <taxon>Streptophyta</taxon>
        <taxon>Embryophyta</taxon>
        <taxon>Tracheophyta</taxon>
        <taxon>Spermatophyta</taxon>
        <taxon>Magnoliopsida</taxon>
        <taxon>Liliopsida</taxon>
        <taxon>Acoraceae</taxon>
        <taxon>Acorus</taxon>
    </lineage>
</organism>
<dbReference type="InterPro" id="IPR056689">
    <property type="entry name" value="DUF7787"/>
</dbReference>